<dbReference type="GO" id="GO:0034333">
    <property type="term" value="P:adherens junction assembly"/>
    <property type="evidence" value="ECO:0007669"/>
    <property type="project" value="TreeGrafter"/>
</dbReference>
<dbReference type="GO" id="GO:0007021">
    <property type="term" value="P:tubulin complex assembly"/>
    <property type="evidence" value="ECO:0007669"/>
    <property type="project" value="InterPro"/>
</dbReference>
<dbReference type="InterPro" id="IPR011989">
    <property type="entry name" value="ARM-like"/>
</dbReference>
<gene>
    <name evidence="2" type="ORF">GPUH_LOCUS17033</name>
</gene>
<evidence type="ECO:0000313" key="3">
    <source>
        <dbReference type="Proteomes" id="UP000271098"/>
    </source>
</evidence>
<dbReference type="SUPFAM" id="SSF48371">
    <property type="entry name" value="ARM repeat"/>
    <property type="match status" value="1"/>
</dbReference>
<dbReference type="GO" id="GO:0070830">
    <property type="term" value="P:bicellular tight junction assembly"/>
    <property type="evidence" value="ECO:0007669"/>
    <property type="project" value="TreeGrafter"/>
</dbReference>
<protein>
    <submittedName>
        <fullName evidence="4">Tubulin-specific chaperone D</fullName>
    </submittedName>
</protein>
<dbReference type="GO" id="GO:0005096">
    <property type="term" value="F:GTPase activator activity"/>
    <property type="evidence" value="ECO:0007669"/>
    <property type="project" value="InterPro"/>
</dbReference>
<reference evidence="4" key="1">
    <citation type="submission" date="2016-06" db="UniProtKB">
        <authorList>
            <consortium name="WormBaseParasite"/>
        </authorList>
    </citation>
    <scope>IDENTIFICATION</scope>
</reference>
<dbReference type="GO" id="GO:0048487">
    <property type="term" value="F:beta-tubulin binding"/>
    <property type="evidence" value="ECO:0007669"/>
    <property type="project" value="InterPro"/>
</dbReference>
<dbReference type="GO" id="GO:0000226">
    <property type="term" value="P:microtubule cytoskeleton organization"/>
    <property type="evidence" value="ECO:0007669"/>
    <property type="project" value="TreeGrafter"/>
</dbReference>
<dbReference type="Pfam" id="PF25767">
    <property type="entry name" value="ARM_TBCD_2nd"/>
    <property type="match status" value="2"/>
</dbReference>
<dbReference type="GO" id="GO:0016328">
    <property type="term" value="C:lateral plasma membrane"/>
    <property type="evidence" value="ECO:0007669"/>
    <property type="project" value="TreeGrafter"/>
</dbReference>
<feature type="domain" description="Tubulin-folding cofactor D ARM repeats" evidence="1">
    <location>
        <begin position="91"/>
        <end position="155"/>
    </location>
</feature>
<dbReference type="PANTHER" id="PTHR12658:SF0">
    <property type="entry name" value="TUBULIN-SPECIFIC CHAPERONE D"/>
    <property type="match status" value="1"/>
</dbReference>
<dbReference type="EMBL" id="UYRT01084576">
    <property type="protein sequence ID" value="VDN29038.1"/>
    <property type="molecule type" value="Genomic_DNA"/>
</dbReference>
<dbReference type="PANTHER" id="PTHR12658">
    <property type="entry name" value="BETA-TUBULIN COFACTOR D"/>
    <property type="match status" value="1"/>
</dbReference>
<name>A0A183E7U2_9BILA</name>
<evidence type="ECO:0000313" key="4">
    <source>
        <dbReference type="WBParaSite" id="GPUH_0001705501-mRNA-1"/>
    </source>
</evidence>
<evidence type="ECO:0000259" key="1">
    <source>
        <dbReference type="Pfam" id="PF25767"/>
    </source>
</evidence>
<evidence type="ECO:0000313" key="2">
    <source>
        <dbReference type="EMBL" id="VDN29038.1"/>
    </source>
</evidence>
<dbReference type="InterPro" id="IPR058033">
    <property type="entry name" value="ARM_TBCD_2nd"/>
</dbReference>
<proteinExistence type="predicted"/>
<dbReference type="WBParaSite" id="GPUH_0001705501-mRNA-1">
    <property type="protein sequence ID" value="GPUH_0001705501-mRNA-1"/>
    <property type="gene ID" value="GPUH_0001705501"/>
</dbReference>
<keyword evidence="3" id="KW-1185">Reference proteome</keyword>
<dbReference type="GO" id="GO:0007023">
    <property type="term" value="P:post-chaperonin tubulin folding pathway"/>
    <property type="evidence" value="ECO:0007669"/>
    <property type="project" value="InterPro"/>
</dbReference>
<dbReference type="OrthoDB" id="10253476at2759"/>
<dbReference type="Proteomes" id="UP000271098">
    <property type="component" value="Unassembled WGS sequence"/>
</dbReference>
<dbReference type="Gene3D" id="1.25.10.10">
    <property type="entry name" value="Leucine-rich Repeat Variant"/>
    <property type="match status" value="1"/>
</dbReference>
<sequence length="446" mass="50134">MFQRAAALLLALVATREDARKKYLPDLVKSCVAVIEDCTDTGSDSTKLLGSLHLLVAILKEGKREDLLVLVDTILKALQRSAVLRHSDLVVKKQAVKVAQRLGLVFLRPVFAKWRYDRGHRCLATTSLKTGTDEQGPVECVKTDDDDTADDEDYAVAHAEFAKWRYDRGHRCLAPTGLKAGTDEQGPVECVKTNDDDTADDEDYAVAHAELCMNLSFRFFLQLETVLRMLLDALRDCGTNLRWTSAKGIGRIVSRLPKHFANDVLNSIIKFNFDPHSGNAAWHGGCLAIAELCRRGFLPLERLTDVVGVTRKALVFEEQQGRYSVGANVRDAACYICWSLARTLRPSDLKDFMEQIATSLVCAALFDREVNVRRAASAAFQENVGRQGTFPNGIEILTKIDYFAVGQRNRTYLEIPSQIVQYRLYVRPIIEHLIDFKVDYFHHNLK</sequence>
<accession>A0A183E7U2</accession>
<organism evidence="4">
    <name type="scientific">Gongylonema pulchrum</name>
    <dbReference type="NCBI Taxonomy" id="637853"/>
    <lineage>
        <taxon>Eukaryota</taxon>
        <taxon>Metazoa</taxon>
        <taxon>Ecdysozoa</taxon>
        <taxon>Nematoda</taxon>
        <taxon>Chromadorea</taxon>
        <taxon>Rhabditida</taxon>
        <taxon>Spirurina</taxon>
        <taxon>Spiruromorpha</taxon>
        <taxon>Spiruroidea</taxon>
        <taxon>Gongylonematidae</taxon>
        <taxon>Gongylonema</taxon>
    </lineage>
</organism>
<dbReference type="InterPro" id="IPR033162">
    <property type="entry name" value="TBCD"/>
</dbReference>
<reference evidence="2 3" key="2">
    <citation type="submission" date="2018-11" db="EMBL/GenBank/DDBJ databases">
        <authorList>
            <consortium name="Pathogen Informatics"/>
        </authorList>
    </citation>
    <scope>NUCLEOTIDE SEQUENCE [LARGE SCALE GENOMIC DNA]</scope>
</reference>
<dbReference type="AlphaFoldDB" id="A0A183E7U2"/>
<feature type="domain" description="Tubulin-folding cofactor D ARM repeats" evidence="1">
    <location>
        <begin position="159"/>
        <end position="394"/>
    </location>
</feature>
<dbReference type="InterPro" id="IPR016024">
    <property type="entry name" value="ARM-type_fold"/>
</dbReference>